<evidence type="ECO:0000313" key="13">
    <source>
        <dbReference type="Proteomes" id="UP001217089"/>
    </source>
</evidence>
<keyword evidence="3" id="KW-0813">Transport</keyword>
<sequence length="283" mass="32559">MRPIREASQQQFINGTGIQTSTEAINHEKYYLFLMIPAILLIVLLSFTQKRHSFRTDVLHGRPGLVYPMNFLGRSKRFLYGAAFGSIAYLCVQMMFEKKLVVKYSGPNSLKVFIVMFSVLVYGVDFYPLFASLAVDSVLGYVIGSVYSLILTIMFFIQTFSYHEKYSARTLFLTILHSLPLLICLVFTTLAFPVRLFLFVRNKSKSNEKNSKSPLEIIQTSYHGLYVKRILRKPEPSNVAETPDIWQRVLSYRAKLVYTPLPDFRFSTRMVSVMMTGVIILYV</sequence>
<organism evidence="12 13">
    <name type="scientific">Tegillarca granosa</name>
    <name type="common">Malaysian cockle</name>
    <name type="synonym">Anadara granosa</name>
    <dbReference type="NCBI Taxonomy" id="220873"/>
    <lineage>
        <taxon>Eukaryota</taxon>
        <taxon>Metazoa</taxon>
        <taxon>Spiralia</taxon>
        <taxon>Lophotrochozoa</taxon>
        <taxon>Mollusca</taxon>
        <taxon>Bivalvia</taxon>
        <taxon>Autobranchia</taxon>
        <taxon>Pteriomorphia</taxon>
        <taxon>Arcoida</taxon>
        <taxon>Arcoidea</taxon>
        <taxon>Arcidae</taxon>
        <taxon>Tegillarca</taxon>
    </lineage>
</organism>
<keyword evidence="4" id="KW-1003">Cell membrane</keyword>
<proteinExistence type="predicted"/>
<evidence type="ECO:0000256" key="2">
    <source>
        <dbReference type="ARBA" id="ARBA00014411"/>
    </source>
</evidence>
<feature type="transmembrane region" description="Helical" evidence="11">
    <location>
        <begin position="30"/>
        <end position="47"/>
    </location>
</feature>
<evidence type="ECO:0000256" key="3">
    <source>
        <dbReference type="ARBA" id="ARBA00022448"/>
    </source>
</evidence>
<keyword evidence="9 11" id="KW-0472">Membrane</keyword>
<evidence type="ECO:0000256" key="9">
    <source>
        <dbReference type="ARBA" id="ARBA00023136"/>
    </source>
</evidence>
<evidence type="ECO:0000256" key="11">
    <source>
        <dbReference type="SAM" id="Phobius"/>
    </source>
</evidence>
<gene>
    <name evidence="12" type="ORF">KUTeg_012294</name>
</gene>
<evidence type="ECO:0000256" key="8">
    <source>
        <dbReference type="ARBA" id="ARBA00023072"/>
    </source>
</evidence>
<evidence type="ECO:0000256" key="6">
    <source>
        <dbReference type="ARBA" id="ARBA00022893"/>
    </source>
</evidence>
<feature type="transmembrane region" description="Helical" evidence="11">
    <location>
        <begin position="78"/>
        <end position="96"/>
    </location>
</feature>
<evidence type="ECO:0000256" key="10">
    <source>
        <dbReference type="ARBA" id="ARBA00023170"/>
    </source>
</evidence>
<dbReference type="Pfam" id="PF14752">
    <property type="entry name" value="RBP_receptor"/>
    <property type="match status" value="1"/>
</dbReference>
<reference evidence="12 13" key="1">
    <citation type="submission" date="2022-12" db="EMBL/GenBank/DDBJ databases">
        <title>Chromosome-level genome of Tegillarca granosa.</title>
        <authorList>
            <person name="Kim J."/>
        </authorList>
    </citation>
    <scope>NUCLEOTIDE SEQUENCE [LARGE SCALE GENOMIC DNA]</scope>
    <source>
        <strain evidence="12">Teg-2019</strain>
        <tissue evidence="12">Adductor muscle</tissue>
    </source>
</reference>
<accession>A0ABQ9EZ40</accession>
<feature type="transmembrane region" description="Helical" evidence="11">
    <location>
        <begin position="177"/>
        <end position="200"/>
    </location>
</feature>
<protein>
    <recommendedName>
        <fullName evidence="2">Receptor for retinol uptake STRA6</fullName>
    </recommendedName>
</protein>
<evidence type="ECO:0000256" key="5">
    <source>
        <dbReference type="ARBA" id="ARBA00022692"/>
    </source>
</evidence>
<feature type="transmembrane region" description="Helical" evidence="11">
    <location>
        <begin position="108"/>
        <end position="131"/>
    </location>
</feature>
<feature type="transmembrane region" description="Helical" evidence="11">
    <location>
        <begin position="138"/>
        <end position="157"/>
    </location>
</feature>
<comment type="caution">
    <text evidence="12">The sequence shown here is derived from an EMBL/GenBank/DDBJ whole genome shotgun (WGS) entry which is preliminary data.</text>
</comment>
<keyword evidence="13" id="KW-1185">Reference proteome</keyword>
<evidence type="ECO:0000256" key="7">
    <source>
        <dbReference type="ARBA" id="ARBA00022989"/>
    </source>
</evidence>
<dbReference type="Proteomes" id="UP001217089">
    <property type="component" value="Unassembled WGS sequence"/>
</dbReference>
<keyword evidence="8" id="KW-0683">Retinol-binding</keyword>
<keyword evidence="5 11" id="KW-0812">Transmembrane</keyword>
<comment type="subcellular location">
    <subcellularLocation>
        <location evidence="1">Cell membrane</location>
        <topology evidence="1">Multi-pass membrane protein</topology>
    </subcellularLocation>
</comment>
<dbReference type="InterPro" id="IPR026612">
    <property type="entry name" value="STRA6-like"/>
</dbReference>
<keyword evidence="7 11" id="KW-1133">Transmembrane helix</keyword>
<name>A0ABQ9EZ40_TEGGR</name>
<dbReference type="EMBL" id="JARBDR010000640">
    <property type="protein sequence ID" value="KAJ8310429.1"/>
    <property type="molecule type" value="Genomic_DNA"/>
</dbReference>
<evidence type="ECO:0000313" key="12">
    <source>
        <dbReference type="EMBL" id="KAJ8310429.1"/>
    </source>
</evidence>
<dbReference type="PANTHER" id="PTHR21444">
    <property type="entry name" value="COILED-COIL DOMAIN-CONTAINING PROTEIN 180"/>
    <property type="match status" value="1"/>
</dbReference>
<keyword evidence="6" id="KW-0845">Vitamin A</keyword>
<evidence type="ECO:0000256" key="1">
    <source>
        <dbReference type="ARBA" id="ARBA00004651"/>
    </source>
</evidence>
<evidence type="ECO:0000256" key="4">
    <source>
        <dbReference type="ARBA" id="ARBA00022475"/>
    </source>
</evidence>
<dbReference type="PANTHER" id="PTHR21444:SF16">
    <property type="entry name" value="RECEPTOR FOR RETINOL UPTAKE STRA6"/>
    <property type="match status" value="1"/>
</dbReference>
<keyword evidence="10" id="KW-0675">Receptor</keyword>